<proteinExistence type="inferred from homology"/>
<organism evidence="3 4">
    <name type="scientific">Colletotrichum sojae</name>
    <dbReference type="NCBI Taxonomy" id="2175907"/>
    <lineage>
        <taxon>Eukaryota</taxon>
        <taxon>Fungi</taxon>
        <taxon>Dikarya</taxon>
        <taxon>Ascomycota</taxon>
        <taxon>Pezizomycotina</taxon>
        <taxon>Sordariomycetes</taxon>
        <taxon>Hypocreomycetidae</taxon>
        <taxon>Glomerellales</taxon>
        <taxon>Glomerellaceae</taxon>
        <taxon>Colletotrichum</taxon>
        <taxon>Colletotrichum orchidearum species complex</taxon>
    </lineage>
</organism>
<dbReference type="Pfam" id="PF11807">
    <property type="entry name" value="UstYa"/>
    <property type="match status" value="1"/>
</dbReference>
<dbReference type="AlphaFoldDB" id="A0A8H6MJ58"/>
<keyword evidence="2" id="KW-0472">Membrane</keyword>
<keyword evidence="2" id="KW-1133">Transmembrane helix</keyword>
<evidence type="ECO:0000313" key="3">
    <source>
        <dbReference type="EMBL" id="KAF6788130.1"/>
    </source>
</evidence>
<gene>
    <name evidence="3" type="ORF">CSOJ01_15100</name>
</gene>
<evidence type="ECO:0008006" key="5">
    <source>
        <dbReference type="Google" id="ProtNLM"/>
    </source>
</evidence>
<dbReference type="PANTHER" id="PTHR33365">
    <property type="entry name" value="YALI0B05434P"/>
    <property type="match status" value="1"/>
</dbReference>
<keyword evidence="2" id="KW-0812">Transmembrane</keyword>
<dbReference type="EMBL" id="WIGN01000577">
    <property type="protein sequence ID" value="KAF6788130.1"/>
    <property type="molecule type" value="Genomic_DNA"/>
</dbReference>
<dbReference type="PANTHER" id="PTHR33365:SF7">
    <property type="entry name" value="TAT PATHWAY SIGNAL SEQUENCE"/>
    <property type="match status" value="1"/>
</dbReference>
<dbReference type="InterPro" id="IPR021765">
    <property type="entry name" value="UstYa-like"/>
</dbReference>
<reference evidence="3 4" key="1">
    <citation type="journal article" date="2020" name="Phytopathology">
        <title>Genome Sequence Resources of Colletotrichum truncatum, C. plurivorum, C. musicola, and C. sojae: Four Species Pathogenic to Soybean (Glycine max).</title>
        <authorList>
            <person name="Rogerio F."/>
            <person name="Boufleur T.R."/>
            <person name="Ciampi-Guillardi M."/>
            <person name="Sukno S.A."/>
            <person name="Thon M.R."/>
            <person name="Massola Junior N.S."/>
            <person name="Baroncelli R."/>
        </authorList>
    </citation>
    <scope>NUCLEOTIDE SEQUENCE [LARGE SCALE GENOMIC DNA]</scope>
    <source>
        <strain evidence="3 4">LFN0009</strain>
    </source>
</reference>
<dbReference type="GO" id="GO:0043386">
    <property type="term" value="P:mycotoxin biosynthetic process"/>
    <property type="evidence" value="ECO:0007669"/>
    <property type="project" value="InterPro"/>
</dbReference>
<keyword evidence="4" id="KW-1185">Reference proteome</keyword>
<sequence length="275" mass="31800">MDRIKSQKYSLLGKGPLSILSPVDDADLDEENEAVLDLPRPRKHQKRYTLVARLCCGGLLLAVPLLAFYLGWVLSSRSLENACVDTAWHDLRSRVRYVPYTFDPHFVTPPSEYMGQPSPELDERWYHLAGLRNFAVDRETLVRANKSTAAVQWPGTEKYQAGLEAFHQLHCLNYVRMYTYMDHYGKVDFDMLQEPLEERTQHKDHCIDVLRQHLMCAPDLNIYTFHWTKHSAVPFFDLSTNHKCIDWDAFDSWTAGQMVHKGVPPKPSADHELLD</sequence>
<comment type="caution">
    <text evidence="3">The sequence shown here is derived from an EMBL/GenBank/DDBJ whole genome shotgun (WGS) entry which is preliminary data.</text>
</comment>
<comment type="similarity">
    <text evidence="1">Belongs to the ustYa family.</text>
</comment>
<evidence type="ECO:0000256" key="1">
    <source>
        <dbReference type="ARBA" id="ARBA00035112"/>
    </source>
</evidence>
<feature type="transmembrane region" description="Helical" evidence="2">
    <location>
        <begin position="50"/>
        <end position="74"/>
    </location>
</feature>
<evidence type="ECO:0000256" key="2">
    <source>
        <dbReference type="SAM" id="Phobius"/>
    </source>
</evidence>
<protein>
    <recommendedName>
        <fullName evidence="5">Tat pathway signal sequence</fullName>
    </recommendedName>
</protein>
<accession>A0A8H6MJ58</accession>
<dbReference type="Proteomes" id="UP000652219">
    <property type="component" value="Unassembled WGS sequence"/>
</dbReference>
<evidence type="ECO:0000313" key="4">
    <source>
        <dbReference type="Proteomes" id="UP000652219"/>
    </source>
</evidence>
<name>A0A8H6MJ58_9PEZI</name>